<organism evidence="1 2">
    <name type="scientific">Enterobacter cloacae</name>
    <dbReference type="NCBI Taxonomy" id="550"/>
    <lineage>
        <taxon>Bacteria</taxon>
        <taxon>Pseudomonadati</taxon>
        <taxon>Pseudomonadota</taxon>
        <taxon>Gammaproteobacteria</taxon>
        <taxon>Enterobacterales</taxon>
        <taxon>Enterobacteriaceae</taxon>
        <taxon>Enterobacter</taxon>
        <taxon>Enterobacter cloacae complex</taxon>
    </lineage>
</organism>
<dbReference type="AlphaFoldDB" id="A0A427KIQ4"/>
<sequence>MMYKNKEYLISETVWGGGMALLYFYKSKINEIKKEKNAAKCSIDQEIRNIHKSKAWDLENDASDIAHALALFGDISKSEAYELVGNKKVKSLRLQGYNPWLNGLRLFLTS</sequence>
<dbReference type="Proteomes" id="UP000275321">
    <property type="component" value="Unassembled WGS sequence"/>
</dbReference>
<evidence type="ECO:0000313" key="1">
    <source>
        <dbReference type="EMBL" id="RSB29262.1"/>
    </source>
</evidence>
<dbReference type="EMBL" id="RHWT01000025">
    <property type="protein sequence ID" value="RSB29262.1"/>
    <property type="molecule type" value="Genomic_DNA"/>
</dbReference>
<protein>
    <submittedName>
        <fullName evidence="1">Uncharacterized protein</fullName>
    </submittedName>
</protein>
<accession>A0A427KIQ4</accession>
<gene>
    <name evidence="1" type="ORF">EGK68_17380</name>
</gene>
<reference evidence="1 2" key="1">
    <citation type="submission" date="2018-10" db="EMBL/GenBank/DDBJ databases">
        <title>Transmission dynamics of multidrug resistant bacteria on intensive care unit surfaces.</title>
        <authorList>
            <person name="D'Souza A.W."/>
            <person name="Potter R.F."/>
            <person name="Wallace M."/>
            <person name="Shupe A."/>
            <person name="Patel S."/>
            <person name="Sun S."/>
            <person name="Gul D."/>
            <person name="Kwon J.H."/>
            <person name="Andleeb S."/>
            <person name="Burnham C.-A.D."/>
            <person name="Dantas G."/>
        </authorList>
    </citation>
    <scope>NUCLEOTIDE SEQUENCE [LARGE SCALE GENOMIC DNA]</scope>
    <source>
        <strain evidence="1 2">EC_073</strain>
    </source>
</reference>
<comment type="caution">
    <text evidence="1">The sequence shown here is derived from an EMBL/GenBank/DDBJ whole genome shotgun (WGS) entry which is preliminary data.</text>
</comment>
<name>A0A427KIQ4_ENTCL</name>
<evidence type="ECO:0000313" key="2">
    <source>
        <dbReference type="Proteomes" id="UP000275321"/>
    </source>
</evidence>
<proteinExistence type="predicted"/>